<accession>A0A0V1G4Q8</accession>
<gene>
    <name evidence="1" type="ORF">T4D_6134</name>
</gene>
<comment type="caution">
    <text evidence="1">The sequence shown here is derived from an EMBL/GenBank/DDBJ whole genome shotgun (WGS) entry which is preliminary data.</text>
</comment>
<dbReference type="AlphaFoldDB" id="A0A0V1G4Q8"/>
<keyword evidence="2" id="KW-1185">Reference proteome</keyword>
<name>A0A0V1G4Q8_TRIPS</name>
<dbReference type="EMBL" id="JYDT01000003">
    <property type="protein sequence ID" value="KRY93319.1"/>
    <property type="molecule type" value="Genomic_DNA"/>
</dbReference>
<protein>
    <submittedName>
        <fullName evidence="1">Uncharacterized protein</fullName>
    </submittedName>
</protein>
<proteinExistence type="predicted"/>
<evidence type="ECO:0000313" key="1">
    <source>
        <dbReference type="EMBL" id="KRY93319.1"/>
    </source>
</evidence>
<sequence>MAQAPAERNEYRLQRSSVASAKYHIKLPYSSRKCQHGCFRA</sequence>
<reference evidence="1 2" key="1">
    <citation type="submission" date="2015-01" db="EMBL/GenBank/DDBJ databases">
        <title>Evolution of Trichinella species and genotypes.</title>
        <authorList>
            <person name="Korhonen P.K."/>
            <person name="Edoardo P."/>
            <person name="Giuseppe L.R."/>
            <person name="Gasser R.B."/>
        </authorList>
    </citation>
    <scope>NUCLEOTIDE SEQUENCE [LARGE SCALE GENOMIC DNA]</scope>
    <source>
        <strain evidence="1">ISS470</strain>
    </source>
</reference>
<evidence type="ECO:0000313" key="2">
    <source>
        <dbReference type="Proteomes" id="UP000054995"/>
    </source>
</evidence>
<dbReference type="Proteomes" id="UP000054995">
    <property type="component" value="Unassembled WGS sequence"/>
</dbReference>
<organism evidence="1 2">
    <name type="scientific">Trichinella pseudospiralis</name>
    <name type="common">Parasitic roundworm</name>
    <dbReference type="NCBI Taxonomy" id="6337"/>
    <lineage>
        <taxon>Eukaryota</taxon>
        <taxon>Metazoa</taxon>
        <taxon>Ecdysozoa</taxon>
        <taxon>Nematoda</taxon>
        <taxon>Enoplea</taxon>
        <taxon>Dorylaimia</taxon>
        <taxon>Trichinellida</taxon>
        <taxon>Trichinellidae</taxon>
        <taxon>Trichinella</taxon>
    </lineage>
</organism>